<organism evidence="6 7">
    <name type="scientific">Trametes coccinea (strain BRFM310)</name>
    <name type="common">Pycnoporus coccineus</name>
    <dbReference type="NCBI Taxonomy" id="1353009"/>
    <lineage>
        <taxon>Eukaryota</taxon>
        <taxon>Fungi</taxon>
        <taxon>Dikarya</taxon>
        <taxon>Basidiomycota</taxon>
        <taxon>Agaricomycotina</taxon>
        <taxon>Agaricomycetes</taxon>
        <taxon>Polyporales</taxon>
        <taxon>Polyporaceae</taxon>
        <taxon>Trametes</taxon>
    </lineage>
</organism>
<keyword evidence="2" id="KW-1133">Transmembrane helix</keyword>
<feature type="transmembrane region" description="Helical" evidence="2">
    <location>
        <begin position="743"/>
        <end position="768"/>
    </location>
</feature>
<protein>
    <submittedName>
        <fullName evidence="6">DUF1793-domain-containing protein</fullName>
    </submittedName>
</protein>
<feature type="chain" id="PRO_5012666256" evidence="3">
    <location>
        <begin position="23"/>
        <end position="944"/>
    </location>
</feature>
<evidence type="ECO:0000256" key="1">
    <source>
        <dbReference type="SAM" id="MobiDB-lite"/>
    </source>
</evidence>
<feature type="region of interest" description="Disordered" evidence="1">
    <location>
        <begin position="709"/>
        <end position="737"/>
    </location>
</feature>
<dbReference type="GO" id="GO:0005975">
    <property type="term" value="P:carbohydrate metabolic process"/>
    <property type="evidence" value="ECO:0007669"/>
    <property type="project" value="InterPro"/>
</dbReference>
<dbReference type="OrthoDB" id="3918848at2759"/>
<dbReference type="Proteomes" id="UP000193067">
    <property type="component" value="Unassembled WGS sequence"/>
</dbReference>
<feature type="compositionally biased region" description="Basic and acidic residues" evidence="1">
    <location>
        <begin position="852"/>
        <end position="862"/>
    </location>
</feature>
<dbReference type="STRING" id="1353009.A0A1Y2J104"/>
<dbReference type="Gene3D" id="1.50.10.10">
    <property type="match status" value="1"/>
</dbReference>
<sequence length="944" mass="100950">MLPPPLWMLLWCAMASVALVRAQPPAQTFFPAALPLSIRSPHMSVWYASSNGSQPMSHSWPAFWGLQSIMGWSGKIRVDGQTFAWMGADQAPPNVTNVTNVQLTPTRTIFTMQAGPMNVTITFLSPIEPSDWVLQSLPFSYVSFEATALDGQPHSIQVYSDISAEWLSGDRSSLVKWSSQSTSGSRYHEIDLQTPQPFVEINHQAQDGKAYYAMANTAGMTWQIDQDVTSRGQFASHGSLTNTFSTSFASISPVFTVYGISVDLGTIQSTSAPVTWAVGYVRNPTIQYTTADGITEKLSPYFVTQYGTNVGAAIDAVTAGYPDALQRAIAFDEAIIGNASKISPHYVDLVSLGLRQTMGSLDITVPTSSDGTPNASDVRIFMKDVGASSPSGRVSPVERIYAALPALLYVNASLIKPLLAPLLDAQDFLTDVPYAAQDLGAAYPNATGARGSAAQGIEQTGNMLISLYAHARYSGDGSLISEHYNLTKRWADYLVANSLTPNNQMTADDEGNANMTNLAIKGIIGVKAMAEISRALGQDVDAQQYDSHASALVGSWQSLATSADQNHILGFYGNQQSWALMYNIYADRLLGTNIVSQMLLQGETAFYQDLLQSSRPYGIPLDTAIGEVTSIAWQMFTAAIVQDDSVRNSFIDGVWARANDNLTVGTFPDAYDPSTGAIQSGTAGPATGGIYSLLALKRIAHDHISLSNKTISASPPSTLGGSGPGGQSGDGGNNETRNSKVSVGAIVGGVVGGIGALAIVGLGVFLFLRKRRRHDMLEEDEKIEAMQDPHRPTLSPYMYSPADTLPHSYGPPLAPMDSGTFGHPNASSTERIGSNSLLVPELARDPLISRQSSKERERERNTRLQYAASASGSSNTGTASSRDPLSPGRTQFSSSGSRSGASGTTGTSLSPTDVLGLRAEVENLRRVMQEIRADRLEPPPEYAG</sequence>
<dbReference type="SUPFAM" id="SSF48208">
    <property type="entry name" value="Six-hairpin glycosidases"/>
    <property type="match status" value="1"/>
</dbReference>
<evidence type="ECO:0000313" key="6">
    <source>
        <dbReference type="EMBL" id="OSD07090.1"/>
    </source>
</evidence>
<feature type="compositionally biased region" description="Gly residues" evidence="1">
    <location>
        <begin position="720"/>
        <end position="732"/>
    </location>
</feature>
<dbReference type="Pfam" id="PF17168">
    <property type="entry name" value="DUF5127"/>
    <property type="match status" value="1"/>
</dbReference>
<reference evidence="6 7" key="1">
    <citation type="journal article" date="2015" name="Biotechnol. Biofuels">
        <title>Enhanced degradation of softwood versus hardwood by the white-rot fungus Pycnoporus coccineus.</title>
        <authorList>
            <person name="Couturier M."/>
            <person name="Navarro D."/>
            <person name="Chevret D."/>
            <person name="Henrissat B."/>
            <person name="Piumi F."/>
            <person name="Ruiz-Duenas F.J."/>
            <person name="Martinez A.T."/>
            <person name="Grigoriev I.V."/>
            <person name="Riley R."/>
            <person name="Lipzen A."/>
            <person name="Berrin J.G."/>
            <person name="Master E.R."/>
            <person name="Rosso M.N."/>
        </authorList>
    </citation>
    <scope>NUCLEOTIDE SEQUENCE [LARGE SCALE GENOMIC DNA]</scope>
    <source>
        <strain evidence="6 7">BRFM310</strain>
    </source>
</reference>
<dbReference type="Pfam" id="PF16335">
    <property type="entry name" value="GtaA_6_Hairpin"/>
    <property type="match status" value="1"/>
</dbReference>
<dbReference type="InterPro" id="IPR033433">
    <property type="entry name" value="GtaA_N"/>
</dbReference>
<dbReference type="InterPro" id="IPR008928">
    <property type="entry name" value="6-hairpin_glycosidase_sf"/>
</dbReference>
<keyword evidence="2" id="KW-0812">Transmembrane</keyword>
<feature type="domain" description="Glutaminase A N-terminal" evidence="5">
    <location>
        <begin position="106"/>
        <end position="335"/>
    </location>
</feature>
<gene>
    <name evidence="6" type="ORF">PYCCODRAFT_1456629</name>
</gene>
<name>A0A1Y2J104_TRAC3</name>
<keyword evidence="2" id="KW-0472">Membrane</keyword>
<evidence type="ECO:0000256" key="2">
    <source>
        <dbReference type="SAM" id="Phobius"/>
    </source>
</evidence>
<feature type="compositionally biased region" description="Low complexity" evidence="1">
    <location>
        <begin position="867"/>
        <end position="881"/>
    </location>
</feature>
<dbReference type="AlphaFoldDB" id="A0A1Y2J104"/>
<evidence type="ECO:0000313" key="7">
    <source>
        <dbReference type="Proteomes" id="UP000193067"/>
    </source>
</evidence>
<dbReference type="PANTHER" id="PTHR31987:SF14">
    <property type="entry name" value="PUTATIVE (AFU_ORTHOLOGUE AFUA_6G09910)-RELATED"/>
    <property type="match status" value="1"/>
</dbReference>
<feature type="signal peptide" evidence="3">
    <location>
        <begin position="1"/>
        <end position="22"/>
    </location>
</feature>
<keyword evidence="7" id="KW-1185">Reference proteome</keyword>
<feature type="region of interest" description="Disordered" evidence="1">
    <location>
        <begin position="813"/>
        <end position="915"/>
    </location>
</feature>
<dbReference type="GO" id="GO:0003824">
    <property type="term" value="F:catalytic activity"/>
    <property type="evidence" value="ECO:0007669"/>
    <property type="project" value="UniProtKB-ARBA"/>
</dbReference>
<dbReference type="InterPro" id="IPR012341">
    <property type="entry name" value="6hp_glycosidase-like_sf"/>
</dbReference>
<accession>A0A1Y2J104</accession>
<feature type="compositionally biased region" description="Low complexity" evidence="1">
    <location>
        <begin position="893"/>
        <end position="912"/>
    </location>
</feature>
<evidence type="ECO:0000259" key="5">
    <source>
        <dbReference type="Pfam" id="PF17168"/>
    </source>
</evidence>
<feature type="compositionally biased region" description="Polar residues" evidence="1">
    <location>
        <begin position="825"/>
        <end position="837"/>
    </location>
</feature>
<proteinExistence type="predicted"/>
<dbReference type="PANTHER" id="PTHR31987">
    <property type="entry name" value="GLUTAMINASE A-RELATED"/>
    <property type="match status" value="1"/>
</dbReference>
<dbReference type="InterPro" id="IPR032514">
    <property type="entry name" value="GtaA_central"/>
</dbReference>
<dbReference type="EMBL" id="KZ084089">
    <property type="protein sequence ID" value="OSD07090.1"/>
    <property type="molecule type" value="Genomic_DNA"/>
</dbReference>
<feature type="domain" description="Glutaminase A central" evidence="4">
    <location>
        <begin position="343"/>
        <end position="694"/>
    </location>
</feature>
<evidence type="ECO:0000259" key="4">
    <source>
        <dbReference type="Pfam" id="PF16335"/>
    </source>
</evidence>
<dbReference type="InterPro" id="IPR052743">
    <property type="entry name" value="Glutaminase_GtaA"/>
</dbReference>
<evidence type="ECO:0000256" key="3">
    <source>
        <dbReference type="SAM" id="SignalP"/>
    </source>
</evidence>
<keyword evidence="3" id="KW-0732">Signal</keyword>